<feature type="transmembrane region" description="Helical" evidence="9">
    <location>
        <begin position="21"/>
        <end position="40"/>
    </location>
</feature>
<feature type="transmembrane region" description="Helical" evidence="9">
    <location>
        <begin position="244"/>
        <end position="266"/>
    </location>
</feature>
<feature type="transmembrane region" description="Helical" evidence="9">
    <location>
        <begin position="77"/>
        <end position="97"/>
    </location>
</feature>
<keyword evidence="4 8" id="KW-1003">Cell membrane</keyword>
<sequence>MNWLDRVFNLKKLHTNVRTEVLAGLTTFITMAYIIIVQPNLMKAAGMPANEVMVSTIGISAIFCIIMGLYTNRPFGIAPGMGGNAFFAYTIVAGGLATWQTGLGMVLISGIVFFLLTLFGIRQAIADMIPKNIKLGIGAAVGIYICALGFSNSGLIIQNKSGGNLTLGTMHDKSVILSLVGLAIILGLMARKVKGSILFGILITTIIGIPLGVTKMPHTFFQLPPFPKDILFQVDWLSALKWSFFPLIFTFFTGEFFSTLGTVLGVGAKAGLLDKDGNLPGIQRPFYVDAAATIVGPFAGLTTVTTYIESASGVEAGGRSGLTAVSTGIFFLICLLLTPIFLMIPGAATAPALVVVGLSMLLSLKNIDFDHFDEAVPALITVLMTGLSFSIANGIVFGVLSYIVIKIIAGKIKDIPIGLYVLCIPLIYYLCLK</sequence>
<proteinExistence type="inferred from homology"/>
<feature type="transmembrane region" description="Helical" evidence="9">
    <location>
        <begin position="197"/>
        <end position="213"/>
    </location>
</feature>
<feature type="transmembrane region" description="Helical" evidence="9">
    <location>
        <begin position="133"/>
        <end position="154"/>
    </location>
</feature>
<feature type="transmembrane region" description="Helical" evidence="9">
    <location>
        <begin position="52"/>
        <end position="70"/>
    </location>
</feature>
<evidence type="ECO:0000256" key="6">
    <source>
        <dbReference type="ARBA" id="ARBA00022989"/>
    </source>
</evidence>
<evidence type="ECO:0000256" key="9">
    <source>
        <dbReference type="SAM" id="Phobius"/>
    </source>
</evidence>
<evidence type="ECO:0000313" key="10">
    <source>
        <dbReference type="EMBL" id="MFC7394993.1"/>
    </source>
</evidence>
<organism evidence="10 11">
    <name type="scientific">Scopulibacillus cellulosilyticus</name>
    <dbReference type="NCBI Taxonomy" id="2665665"/>
    <lineage>
        <taxon>Bacteria</taxon>
        <taxon>Bacillati</taxon>
        <taxon>Bacillota</taxon>
        <taxon>Bacilli</taxon>
        <taxon>Bacillales</taxon>
        <taxon>Sporolactobacillaceae</taxon>
        <taxon>Scopulibacillus</taxon>
    </lineage>
</organism>
<comment type="similarity">
    <text evidence="2 8">Belongs to the nucleobase:cation symporter-2 (NCS2) (TC 2.A.40) family. Azg-like subfamily.</text>
</comment>
<dbReference type="Proteomes" id="UP001596505">
    <property type="component" value="Unassembled WGS sequence"/>
</dbReference>
<evidence type="ECO:0000256" key="5">
    <source>
        <dbReference type="ARBA" id="ARBA00022692"/>
    </source>
</evidence>
<dbReference type="PANTHER" id="PTHR43337">
    <property type="entry name" value="XANTHINE/URACIL PERMEASE C887.17-RELATED"/>
    <property type="match status" value="1"/>
</dbReference>
<name>A0ABW2Q0A6_9BACL</name>
<comment type="caution">
    <text evidence="10">The sequence shown here is derived from an EMBL/GenBank/DDBJ whole genome shotgun (WGS) entry which is preliminary data.</text>
</comment>
<keyword evidence="11" id="KW-1185">Reference proteome</keyword>
<comment type="subcellular location">
    <subcellularLocation>
        <location evidence="1 8">Cell membrane</location>
        <topology evidence="1 8">Multi-pass membrane protein</topology>
    </subcellularLocation>
</comment>
<keyword evidence="7 8" id="KW-0472">Membrane</keyword>
<evidence type="ECO:0000256" key="3">
    <source>
        <dbReference type="ARBA" id="ARBA00022448"/>
    </source>
</evidence>
<keyword evidence="3 8" id="KW-0813">Transport</keyword>
<accession>A0ABW2Q0A6</accession>
<keyword evidence="5 8" id="KW-0812">Transmembrane</keyword>
<dbReference type="InterPro" id="IPR026033">
    <property type="entry name" value="Azg-like_bact_archaea"/>
</dbReference>
<evidence type="ECO:0000256" key="4">
    <source>
        <dbReference type="ARBA" id="ARBA00022475"/>
    </source>
</evidence>
<feature type="transmembrane region" description="Helical" evidence="9">
    <location>
        <begin position="379"/>
        <end position="409"/>
    </location>
</feature>
<dbReference type="PANTHER" id="PTHR43337:SF1">
    <property type="entry name" value="XANTHINE_URACIL PERMEASE C887.17-RELATED"/>
    <property type="match status" value="1"/>
</dbReference>
<gene>
    <name evidence="10" type="ORF">ACFQRG_18945</name>
</gene>
<dbReference type="InterPro" id="IPR006043">
    <property type="entry name" value="NCS2"/>
</dbReference>
<dbReference type="PIRSF" id="PIRSF005353">
    <property type="entry name" value="PbuG"/>
    <property type="match status" value="1"/>
</dbReference>
<dbReference type="RefSeq" id="WP_380969029.1">
    <property type="nucleotide sequence ID" value="NZ_JBHTCO010000041.1"/>
</dbReference>
<dbReference type="EMBL" id="JBHTCO010000041">
    <property type="protein sequence ID" value="MFC7394993.1"/>
    <property type="molecule type" value="Genomic_DNA"/>
</dbReference>
<evidence type="ECO:0000313" key="11">
    <source>
        <dbReference type="Proteomes" id="UP001596505"/>
    </source>
</evidence>
<feature type="transmembrane region" description="Helical" evidence="9">
    <location>
        <begin position="415"/>
        <end position="432"/>
    </location>
</feature>
<evidence type="ECO:0000256" key="1">
    <source>
        <dbReference type="ARBA" id="ARBA00004651"/>
    </source>
</evidence>
<feature type="transmembrane region" description="Helical" evidence="9">
    <location>
        <begin position="103"/>
        <end position="121"/>
    </location>
</feature>
<feature type="transmembrane region" description="Helical" evidence="9">
    <location>
        <begin position="174"/>
        <end position="190"/>
    </location>
</feature>
<protein>
    <submittedName>
        <fullName evidence="10">NCS2 family permease</fullName>
    </submittedName>
</protein>
<keyword evidence="6 8" id="KW-1133">Transmembrane helix</keyword>
<feature type="transmembrane region" description="Helical" evidence="9">
    <location>
        <begin position="286"/>
        <end position="308"/>
    </location>
</feature>
<evidence type="ECO:0000256" key="7">
    <source>
        <dbReference type="ARBA" id="ARBA00023136"/>
    </source>
</evidence>
<reference evidence="11" key="1">
    <citation type="journal article" date="2019" name="Int. J. Syst. Evol. Microbiol.">
        <title>The Global Catalogue of Microorganisms (GCM) 10K type strain sequencing project: providing services to taxonomists for standard genome sequencing and annotation.</title>
        <authorList>
            <consortium name="The Broad Institute Genomics Platform"/>
            <consortium name="The Broad Institute Genome Sequencing Center for Infectious Disease"/>
            <person name="Wu L."/>
            <person name="Ma J."/>
        </authorList>
    </citation>
    <scope>NUCLEOTIDE SEQUENCE [LARGE SCALE GENOMIC DNA]</scope>
    <source>
        <strain evidence="11">CGMCC 1.16305</strain>
    </source>
</reference>
<dbReference type="Pfam" id="PF00860">
    <property type="entry name" value="Xan_ur_permease"/>
    <property type="match status" value="1"/>
</dbReference>
<dbReference type="InterPro" id="IPR045018">
    <property type="entry name" value="Azg-like"/>
</dbReference>
<evidence type="ECO:0000256" key="8">
    <source>
        <dbReference type="PIRNR" id="PIRNR005353"/>
    </source>
</evidence>
<evidence type="ECO:0000256" key="2">
    <source>
        <dbReference type="ARBA" id="ARBA00005697"/>
    </source>
</evidence>
<feature type="transmembrane region" description="Helical" evidence="9">
    <location>
        <begin position="328"/>
        <end position="358"/>
    </location>
</feature>